<dbReference type="EMBL" id="SMAL01000002">
    <property type="protein sequence ID" value="TCT16087.1"/>
    <property type="molecule type" value="Genomic_DNA"/>
</dbReference>
<dbReference type="Proteomes" id="UP000294902">
    <property type="component" value="Unassembled WGS sequence"/>
</dbReference>
<dbReference type="PANTHER" id="PTHR43038">
    <property type="entry name" value="ATP-BINDING CASSETTE, SUB-FAMILY H, MEMBER 1"/>
    <property type="match status" value="1"/>
</dbReference>
<dbReference type="OrthoDB" id="9809318at2"/>
<evidence type="ECO:0000313" key="4">
    <source>
        <dbReference type="Proteomes" id="UP000294902"/>
    </source>
</evidence>
<organism evidence="3 4">
    <name type="scientific">Natranaerovirga pectinivora</name>
    <dbReference type="NCBI Taxonomy" id="682400"/>
    <lineage>
        <taxon>Bacteria</taxon>
        <taxon>Bacillati</taxon>
        <taxon>Bacillota</taxon>
        <taxon>Clostridia</taxon>
        <taxon>Lachnospirales</taxon>
        <taxon>Natranaerovirgaceae</taxon>
        <taxon>Natranaerovirga</taxon>
    </lineage>
</organism>
<dbReference type="PANTHER" id="PTHR43038:SF3">
    <property type="entry name" value="ABC TRANSPORTER G FAMILY MEMBER 20 ISOFORM X1"/>
    <property type="match status" value="1"/>
</dbReference>
<feature type="domain" description="HTH LytTR-type" evidence="2">
    <location>
        <begin position="241"/>
        <end position="347"/>
    </location>
</feature>
<dbReference type="InterPro" id="IPR003439">
    <property type="entry name" value="ABC_transporter-like_ATP-bd"/>
</dbReference>
<dbReference type="PROSITE" id="PS50893">
    <property type="entry name" value="ABC_TRANSPORTER_2"/>
    <property type="match status" value="1"/>
</dbReference>
<keyword evidence="4" id="KW-1185">Reference proteome</keyword>
<comment type="caution">
    <text evidence="3">The sequence shown here is derived from an EMBL/GenBank/DDBJ whole genome shotgun (WGS) entry which is preliminary data.</text>
</comment>
<dbReference type="GO" id="GO:0016887">
    <property type="term" value="F:ATP hydrolysis activity"/>
    <property type="evidence" value="ECO:0007669"/>
    <property type="project" value="InterPro"/>
</dbReference>
<sequence>MLEIKNLYKDLISNSINGVTFELSKGDIGSIECSNEISDMLINLIIGRELPAKGEIHIDQIKNTDYIKKGFNNLGIVLREEGFYDGLTVEGYLKFFQELLGSKVDCKDILMRLGLLDVGSIKVKKLTYQQKKRLSIARERLKDLKILLVQEPIMNMDKDSVKIVLENIQELSDAGVTVICTSISYKDALFIGGRVFTLDDKGFVEIITDPEKVEVENIKEDVVEEGNDKALEKPIYKVEKIPAKVEDKILLFDPTEIDYIESENSISHLNIRGEKFPSSFSLGELEDRLKYFGFFRCHRSYLVNLQRVREIVTWTRNSFSLSLDNKKKTSIPLSKGRLDELKSILNL</sequence>
<dbReference type="GO" id="GO:0003677">
    <property type="term" value="F:DNA binding"/>
    <property type="evidence" value="ECO:0007669"/>
    <property type="project" value="InterPro"/>
</dbReference>
<dbReference type="AlphaFoldDB" id="A0A4V2V0H0"/>
<gene>
    <name evidence="3" type="ORF">EDC18_102103</name>
</gene>
<evidence type="ECO:0000313" key="3">
    <source>
        <dbReference type="EMBL" id="TCT16087.1"/>
    </source>
</evidence>
<dbReference type="PROSITE" id="PS50930">
    <property type="entry name" value="HTH_LYTTR"/>
    <property type="match status" value="1"/>
</dbReference>
<evidence type="ECO:0000259" key="1">
    <source>
        <dbReference type="PROSITE" id="PS50893"/>
    </source>
</evidence>
<dbReference type="RefSeq" id="WP_132250202.1">
    <property type="nucleotide sequence ID" value="NZ_SMAL01000002.1"/>
</dbReference>
<protein>
    <submittedName>
        <fullName evidence="3">LytTR family transcriptional regulator</fullName>
    </submittedName>
</protein>
<evidence type="ECO:0000259" key="2">
    <source>
        <dbReference type="PROSITE" id="PS50930"/>
    </source>
</evidence>
<dbReference type="PIRSF" id="PIRSF036612">
    <property type="entry name" value="ABC_ATP_LytTR"/>
    <property type="match status" value="1"/>
</dbReference>
<feature type="domain" description="ABC transporter" evidence="1">
    <location>
        <begin position="2"/>
        <end position="225"/>
    </location>
</feature>
<name>A0A4V2V0H0_9FIRM</name>
<proteinExistence type="predicted"/>
<dbReference type="SUPFAM" id="SSF52540">
    <property type="entry name" value="P-loop containing nucleoside triphosphate hydrolases"/>
    <property type="match status" value="1"/>
</dbReference>
<reference evidence="3 4" key="1">
    <citation type="submission" date="2019-03" db="EMBL/GenBank/DDBJ databases">
        <title>Genomic Encyclopedia of Type Strains, Phase IV (KMG-IV): sequencing the most valuable type-strain genomes for metagenomic binning, comparative biology and taxonomic classification.</title>
        <authorList>
            <person name="Goeker M."/>
        </authorList>
    </citation>
    <scope>NUCLEOTIDE SEQUENCE [LARGE SCALE GENOMIC DNA]</scope>
    <source>
        <strain evidence="3 4">DSM 24629</strain>
    </source>
</reference>
<dbReference type="Pfam" id="PF00005">
    <property type="entry name" value="ABC_tran"/>
    <property type="match status" value="1"/>
</dbReference>
<dbReference type="Gene3D" id="3.40.50.300">
    <property type="entry name" value="P-loop containing nucleotide triphosphate hydrolases"/>
    <property type="match status" value="1"/>
</dbReference>
<dbReference type="Pfam" id="PF04397">
    <property type="entry name" value="LytTR"/>
    <property type="match status" value="1"/>
</dbReference>
<dbReference type="InterPro" id="IPR027417">
    <property type="entry name" value="P-loop_NTPase"/>
</dbReference>
<dbReference type="GO" id="GO:0005524">
    <property type="term" value="F:ATP binding"/>
    <property type="evidence" value="ECO:0007669"/>
    <property type="project" value="InterPro"/>
</dbReference>
<dbReference type="InterPro" id="IPR007492">
    <property type="entry name" value="LytTR_DNA-bd_dom"/>
</dbReference>
<dbReference type="Gene3D" id="2.40.50.1020">
    <property type="entry name" value="LytTr DNA-binding domain"/>
    <property type="match status" value="1"/>
</dbReference>
<accession>A0A4V2V0H0</accession>
<dbReference type="InterPro" id="IPR012046">
    <property type="entry name" value="LytTR_ABC"/>
</dbReference>
<dbReference type="SMART" id="SM00850">
    <property type="entry name" value="LytTR"/>
    <property type="match status" value="1"/>
</dbReference>